<keyword evidence="3" id="KW-1185">Reference proteome</keyword>
<comment type="caution">
    <text evidence="2">The sequence shown here is derived from an EMBL/GenBank/DDBJ whole genome shotgun (WGS) entry which is preliminary data.</text>
</comment>
<dbReference type="EMBL" id="JBHXIJ010000300">
    <property type="protein sequence ID" value="MFD5102888.1"/>
    <property type="molecule type" value="Genomic_DNA"/>
</dbReference>
<sequence>MAHVEPTHLVRLALGNDASSDDAGALRHIAVCDRFRGELSRMRRVVVAARAVEAADLPTAPPERVWQHITHELSRTGEPAPPPTAGALHRHRAEGADQHRTVRSRLMLGLLVVTAVWGARRVRSRLSGRSD</sequence>
<reference evidence="2 3" key="1">
    <citation type="submission" date="2024-09" db="EMBL/GenBank/DDBJ databases">
        <title>The Natural Products Discovery Center: Release of the First 8490 Sequenced Strains for Exploring Actinobacteria Biosynthetic Diversity.</title>
        <authorList>
            <person name="Kalkreuter E."/>
            <person name="Kautsar S.A."/>
            <person name="Yang D."/>
            <person name="Bader C.D."/>
            <person name="Teijaro C.N."/>
            <person name="Fluegel L."/>
            <person name="Davis C.M."/>
            <person name="Simpson J.R."/>
            <person name="Lauterbach L."/>
            <person name="Steele A.D."/>
            <person name="Gui C."/>
            <person name="Meng S."/>
            <person name="Li G."/>
            <person name="Viehrig K."/>
            <person name="Ye F."/>
            <person name="Su P."/>
            <person name="Kiefer A.F."/>
            <person name="Nichols A."/>
            <person name="Cepeda A.J."/>
            <person name="Yan W."/>
            <person name="Fan B."/>
            <person name="Jiang Y."/>
            <person name="Adhikari A."/>
            <person name="Zheng C.-J."/>
            <person name="Schuster L."/>
            <person name="Cowan T.M."/>
            <person name="Smanski M.J."/>
            <person name="Chevrette M.G."/>
            <person name="De Carvalho L.P.S."/>
            <person name="Shen B."/>
        </authorList>
    </citation>
    <scope>NUCLEOTIDE SEQUENCE [LARGE SCALE GENOMIC DNA]</scope>
    <source>
        <strain evidence="2 3">NPDC058348</strain>
    </source>
</reference>
<protein>
    <submittedName>
        <fullName evidence="2">Uncharacterized protein</fullName>
    </submittedName>
</protein>
<organism evidence="2 3">
    <name type="scientific">Streptomyces albidochromogenes</name>
    <dbReference type="NCBI Taxonomy" id="329524"/>
    <lineage>
        <taxon>Bacteria</taxon>
        <taxon>Bacillati</taxon>
        <taxon>Actinomycetota</taxon>
        <taxon>Actinomycetes</taxon>
        <taxon>Kitasatosporales</taxon>
        <taxon>Streptomycetaceae</taxon>
        <taxon>Streptomyces</taxon>
    </lineage>
</organism>
<dbReference type="Proteomes" id="UP001598448">
    <property type="component" value="Unassembled WGS sequence"/>
</dbReference>
<gene>
    <name evidence="2" type="ORF">ACFWJN_28515</name>
</gene>
<proteinExistence type="predicted"/>
<feature type="region of interest" description="Disordered" evidence="1">
    <location>
        <begin position="74"/>
        <end position="97"/>
    </location>
</feature>
<dbReference type="RefSeq" id="WP_386720480.1">
    <property type="nucleotide sequence ID" value="NZ_JBHXIJ010000300.1"/>
</dbReference>
<evidence type="ECO:0000256" key="1">
    <source>
        <dbReference type="SAM" id="MobiDB-lite"/>
    </source>
</evidence>
<evidence type="ECO:0000313" key="2">
    <source>
        <dbReference type="EMBL" id="MFD5102888.1"/>
    </source>
</evidence>
<name>A0ABW6FZG3_9ACTN</name>
<evidence type="ECO:0000313" key="3">
    <source>
        <dbReference type="Proteomes" id="UP001598448"/>
    </source>
</evidence>
<accession>A0ABW6FZG3</accession>